<evidence type="ECO:0000313" key="9">
    <source>
        <dbReference type="EMBL" id="ADH66579.1"/>
    </source>
</evidence>
<keyword evidence="10" id="KW-1185">Reference proteome</keyword>
<dbReference type="EMBL" id="CP002040">
    <property type="protein sequence ID" value="ADH66579.1"/>
    <property type="molecule type" value="Genomic_DNA"/>
</dbReference>
<dbReference type="GO" id="GO:0004673">
    <property type="term" value="F:protein histidine kinase activity"/>
    <property type="evidence" value="ECO:0007669"/>
    <property type="project" value="UniProtKB-EC"/>
</dbReference>
<organism evidence="9 10">
    <name type="scientific">Nocardiopsis dassonvillei (strain ATCC 23218 / DSM 43111 / CIP 107115 / JCM 7437 / KCTC 9190 / NBRC 14626 / NCTC 10488 / NRRL B-5397 / IMRU 509)</name>
    <name type="common">Actinomadura dassonvillei</name>
    <dbReference type="NCBI Taxonomy" id="446468"/>
    <lineage>
        <taxon>Bacteria</taxon>
        <taxon>Bacillati</taxon>
        <taxon>Actinomycetota</taxon>
        <taxon>Actinomycetes</taxon>
        <taxon>Streptosporangiales</taxon>
        <taxon>Nocardiopsidaceae</taxon>
        <taxon>Nocardiopsis</taxon>
    </lineage>
</organism>
<dbReference type="SUPFAM" id="SSF55874">
    <property type="entry name" value="ATPase domain of HSP90 chaperone/DNA topoisomerase II/histidine kinase"/>
    <property type="match status" value="1"/>
</dbReference>
<dbReference type="Proteomes" id="UP000002219">
    <property type="component" value="Chromosome 1"/>
</dbReference>
<dbReference type="eggNOG" id="COG0642">
    <property type="taxonomic scope" value="Bacteria"/>
</dbReference>
<dbReference type="GeneID" id="91489526"/>
<evidence type="ECO:0000313" key="10">
    <source>
        <dbReference type="Proteomes" id="UP000002219"/>
    </source>
</evidence>
<evidence type="ECO:0000256" key="4">
    <source>
        <dbReference type="ARBA" id="ARBA00022679"/>
    </source>
</evidence>
<keyword evidence="5" id="KW-0418">Kinase</keyword>
<evidence type="ECO:0000256" key="6">
    <source>
        <dbReference type="SAM" id="Coils"/>
    </source>
</evidence>
<reference evidence="9 10" key="1">
    <citation type="journal article" date="2010" name="Stand. Genomic Sci.">
        <title>Complete genome sequence of Nocardiopsis dassonvillei type strain (IMRU 509).</title>
        <authorList>
            <person name="Sun H."/>
            <person name="Lapidus A."/>
            <person name="Nolan M."/>
            <person name="Lucas S."/>
            <person name="Del Rio T.G."/>
            <person name="Tice H."/>
            <person name="Cheng J.F."/>
            <person name="Tapia R."/>
            <person name="Han C."/>
            <person name="Goodwin L."/>
            <person name="Pitluck S."/>
            <person name="Pagani I."/>
            <person name="Ivanova N."/>
            <person name="Mavromatis K."/>
            <person name="Mikhailova N."/>
            <person name="Pati A."/>
            <person name="Chen A."/>
            <person name="Palaniappan K."/>
            <person name="Land M."/>
            <person name="Hauser L."/>
            <person name="Chang Y.J."/>
            <person name="Jeffries C.D."/>
            <person name="Djao O.D."/>
            <person name="Rohde M."/>
            <person name="Sikorski J."/>
            <person name="Goker M."/>
            <person name="Woyke T."/>
            <person name="Bristow J."/>
            <person name="Eisen J.A."/>
            <person name="Markowitz V."/>
            <person name="Hugenholtz P."/>
            <person name="Kyrpides N.C."/>
            <person name="Klenk H.P."/>
        </authorList>
    </citation>
    <scope>NUCLEOTIDE SEQUENCE [LARGE SCALE GENOMIC DNA]</scope>
    <source>
        <strain evidence="10">ATCC 23218 / DSM 43111 / CIP 107115 / JCM 7437 / KCTC 9190 / NBRC 14626 / NCTC 10488 / NRRL B-5397 / IMRU 509</strain>
    </source>
</reference>
<evidence type="ECO:0000256" key="2">
    <source>
        <dbReference type="ARBA" id="ARBA00012438"/>
    </source>
</evidence>
<sequence>MPVHPSDRQRRPPRPGRQALFALVAVTALAAPAWSWAVVTAHPDARQSVALAVGAAGAALCAAVTAAAHQAAAARAAREHGTRVDATAQALEREAEHLVDQLLPALTEGLRAGRTAREVLAEHPQPRHVALHRLTHAVTAELDTARVRAADALARCTALEEQIADLDRVGLPLMVARVREDRVGAAETLREELPPVHGALARLRAHTLEELLAAARRSASAMETAAASGARIQAHLTSLLARLRELQDRYGDNPGVFGDLLDVDHGVSRTGRLADGLVVLAGGRSGRRWTRPIVMESVLRGAMGRINAYRRVRLHNTSTASIAGHAAEGVMQALAELMDNAANFSAHGTEVHVYVQEEDTGLSVTVEDSGLGMRVRERRLAESLVTEPRDLSTLRGTRTGLAVVGRLAHKHALGVSFRPSARGGVGVVVLVPPHLVTESQPAPGGPRAGHRPRRSAGPAPAAGPGPGAGTAAPGPDSPAAPARAASGLPRRRRGQTLAAALREEPDQLSAGPVTPGPGGDPGTRFASFRNARQPQRAEE</sequence>
<proteinExistence type="predicted"/>
<evidence type="ECO:0000259" key="8">
    <source>
        <dbReference type="SMART" id="SM00387"/>
    </source>
</evidence>
<accession>D7B1V8</accession>
<dbReference type="STRING" id="446468.Ndas_1138"/>
<dbReference type="HOGENOM" id="CLU_021841_2_1_11"/>
<keyword evidence="9" id="KW-0547">Nucleotide-binding</keyword>
<dbReference type="RefSeq" id="WP_013152186.1">
    <property type="nucleotide sequence ID" value="NC_014210.1"/>
</dbReference>
<feature type="coiled-coil region" evidence="6">
    <location>
        <begin position="142"/>
        <end position="169"/>
    </location>
</feature>
<feature type="region of interest" description="Disordered" evidence="7">
    <location>
        <begin position="436"/>
        <end position="539"/>
    </location>
</feature>
<dbReference type="EC" id="2.7.13.3" evidence="2"/>
<dbReference type="PANTHER" id="PTHR45436:SF5">
    <property type="entry name" value="SENSOR HISTIDINE KINASE TRCS"/>
    <property type="match status" value="1"/>
</dbReference>
<evidence type="ECO:0000256" key="5">
    <source>
        <dbReference type="ARBA" id="ARBA00022777"/>
    </source>
</evidence>
<dbReference type="SMART" id="SM00387">
    <property type="entry name" value="HATPase_c"/>
    <property type="match status" value="1"/>
</dbReference>
<gene>
    <name evidence="9" type="ordered locus">Ndas_1138</name>
</gene>
<evidence type="ECO:0000256" key="1">
    <source>
        <dbReference type="ARBA" id="ARBA00000085"/>
    </source>
</evidence>
<dbReference type="InterPro" id="IPR036890">
    <property type="entry name" value="HATPase_C_sf"/>
</dbReference>
<keyword evidence="9" id="KW-0067">ATP-binding</keyword>
<feature type="compositionally biased region" description="Low complexity" evidence="7">
    <location>
        <begin position="469"/>
        <end position="488"/>
    </location>
</feature>
<dbReference type="AlphaFoldDB" id="D7B1V8"/>
<keyword evidence="3" id="KW-0597">Phosphoprotein</keyword>
<dbReference type="Gene3D" id="3.30.565.10">
    <property type="entry name" value="Histidine kinase-like ATPase, C-terminal domain"/>
    <property type="match status" value="1"/>
</dbReference>
<dbReference type="Pfam" id="PF02518">
    <property type="entry name" value="HATPase_c"/>
    <property type="match status" value="1"/>
</dbReference>
<dbReference type="GO" id="GO:0005886">
    <property type="term" value="C:plasma membrane"/>
    <property type="evidence" value="ECO:0007669"/>
    <property type="project" value="TreeGrafter"/>
</dbReference>
<dbReference type="GO" id="GO:0000160">
    <property type="term" value="P:phosphorelay signal transduction system"/>
    <property type="evidence" value="ECO:0007669"/>
    <property type="project" value="TreeGrafter"/>
</dbReference>
<keyword evidence="6" id="KW-0175">Coiled coil</keyword>
<dbReference type="KEGG" id="nda:Ndas_1138"/>
<keyword evidence="4" id="KW-0808">Transferase</keyword>
<dbReference type="InterPro" id="IPR003594">
    <property type="entry name" value="HATPase_dom"/>
</dbReference>
<dbReference type="InterPro" id="IPR050428">
    <property type="entry name" value="TCS_sensor_his_kinase"/>
</dbReference>
<feature type="domain" description="Histidine kinase/HSP90-like ATPase" evidence="8">
    <location>
        <begin position="325"/>
        <end position="436"/>
    </location>
</feature>
<protein>
    <recommendedName>
        <fullName evidence="2">histidine kinase</fullName>
        <ecNumber evidence="2">2.7.13.3</ecNumber>
    </recommendedName>
</protein>
<name>D7B1V8_NOCDD</name>
<dbReference type="PANTHER" id="PTHR45436">
    <property type="entry name" value="SENSOR HISTIDINE KINASE YKOH"/>
    <property type="match status" value="1"/>
</dbReference>
<comment type="catalytic activity">
    <reaction evidence="1">
        <text>ATP + protein L-histidine = ADP + protein N-phospho-L-histidine.</text>
        <dbReference type="EC" id="2.7.13.3"/>
    </reaction>
</comment>
<evidence type="ECO:0000256" key="3">
    <source>
        <dbReference type="ARBA" id="ARBA00022553"/>
    </source>
</evidence>
<evidence type="ECO:0000256" key="7">
    <source>
        <dbReference type="SAM" id="MobiDB-lite"/>
    </source>
</evidence>
<dbReference type="GO" id="GO:0005524">
    <property type="term" value="F:ATP binding"/>
    <property type="evidence" value="ECO:0007669"/>
    <property type="project" value="UniProtKB-KW"/>
</dbReference>